<dbReference type="Proteomes" id="UP000237752">
    <property type="component" value="Unassembled WGS sequence"/>
</dbReference>
<dbReference type="OrthoDB" id="9778912at2"/>
<dbReference type="AlphaFoldDB" id="A0A2T1A0Z4"/>
<evidence type="ECO:0000313" key="5">
    <source>
        <dbReference type="Proteomes" id="UP000237752"/>
    </source>
</evidence>
<keyword evidence="3" id="KW-0560">Oxidoreductase</keyword>
<dbReference type="EMBL" id="PVUE01000006">
    <property type="protein sequence ID" value="PRZ42204.1"/>
    <property type="molecule type" value="Genomic_DNA"/>
</dbReference>
<evidence type="ECO:0000256" key="3">
    <source>
        <dbReference type="ARBA" id="ARBA00023002"/>
    </source>
</evidence>
<dbReference type="Pfam" id="PF03060">
    <property type="entry name" value="NMO"/>
    <property type="match status" value="2"/>
</dbReference>
<name>A0A2T1A0Z4_9ACTN</name>
<proteinExistence type="predicted"/>
<dbReference type="GO" id="GO:0018580">
    <property type="term" value="F:nitronate monooxygenase activity"/>
    <property type="evidence" value="ECO:0007669"/>
    <property type="project" value="InterPro"/>
</dbReference>
<evidence type="ECO:0000313" key="4">
    <source>
        <dbReference type="EMBL" id="PRZ42204.1"/>
    </source>
</evidence>
<keyword evidence="1" id="KW-0285">Flavoprotein</keyword>
<dbReference type="SUPFAM" id="SSF51412">
    <property type="entry name" value="Inosine monophosphate dehydrogenase (IMPDH)"/>
    <property type="match status" value="1"/>
</dbReference>
<dbReference type="PANTHER" id="PTHR32332">
    <property type="entry name" value="2-NITROPROPANE DIOXYGENASE"/>
    <property type="match status" value="1"/>
</dbReference>
<dbReference type="CDD" id="cd04730">
    <property type="entry name" value="NPD_like"/>
    <property type="match status" value="1"/>
</dbReference>
<evidence type="ECO:0000256" key="1">
    <source>
        <dbReference type="ARBA" id="ARBA00022630"/>
    </source>
</evidence>
<dbReference type="RefSeq" id="WP_106348710.1">
    <property type="nucleotide sequence ID" value="NZ_PVUE01000006.1"/>
</dbReference>
<sequence length="320" mass="33237">MTAQTRFTARFGLQHPVMLAPMAGVADATLAAAVSAAGGLGMIGGGYGDRDWLTRQIAGAQGNRVGCGFITWSLAKQPELLDLALESEPAGIMLSFGDPTPFAAKIKGADVPLICQVQTIAQARQALDAEADIIVAQGSEAGGHGASRGTFALTPAVADLVSEQSPQTLVLAAGGVADGRGLAAALMLGADGVLVGTRFYATPESPVAPALKNRVIDSAGDETIRTGVFDLARGYRWPQEFTARAVRNTFTGEWHGNEDALDAARTTQGERYKHAVAEADSSIVAVFAGEDIDLIHEITPVAEILTQMSDDAAALLTSHR</sequence>
<accession>A0A2T1A0Z4</accession>
<dbReference type="InterPro" id="IPR013785">
    <property type="entry name" value="Aldolase_TIM"/>
</dbReference>
<reference evidence="4 5" key="1">
    <citation type="submission" date="2018-03" db="EMBL/GenBank/DDBJ databases">
        <title>Genomic Encyclopedia of Archaeal and Bacterial Type Strains, Phase II (KMG-II): from individual species to whole genera.</title>
        <authorList>
            <person name="Goeker M."/>
        </authorList>
    </citation>
    <scope>NUCLEOTIDE SEQUENCE [LARGE SCALE GENOMIC DNA]</scope>
    <source>
        <strain evidence="4 5">DSM 100065</strain>
    </source>
</reference>
<dbReference type="InterPro" id="IPR004136">
    <property type="entry name" value="NMO"/>
</dbReference>
<evidence type="ECO:0000256" key="2">
    <source>
        <dbReference type="ARBA" id="ARBA00022643"/>
    </source>
</evidence>
<keyword evidence="5" id="KW-1185">Reference proteome</keyword>
<dbReference type="PANTHER" id="PTHR32332:SF31">
    <property type="entry name" value="2-NITROPROPANE DIOXYGENASE FAMILY, PUTATIVE (AFU_ORTHOLOGUE AFUA_2G09850)-RELATED"/>
    <property type="match status" value="1"/>
</dbReference>
<protein>
    <submittedName>
        <fullName evidence="4">Nitronate monooxygenase</fullName>
    </submittedName>
</protein>
<keyword evidence="4" id="KW-0503">Monooxygenase</keyword>
<dbReference type="Gene3D" id="3.20.20.70">
    <property type="entry name" value="Aldolase class I"/>
    <property type="match status" value="1"/>
</dbReference>
<keyword evidence="2" id="KW-0288">FMN</keyword>
<gene>
    <name evidence="4" type="ORF">CLV47_10675</name>
</gene>
<comment type="caution">
    <text evidence="4">The sequence shown here is derived from an EMBL/GenBank/DDBJ whole genome shotgun (WGS) entry which is preliminary data.</text>
</comment>
<organism evidence="4 5">
    <name type="scientific">Antricoccus suffuscus</name>
    <dbReference type="NCBI Taxonomy" id="1629062"/>
    <lineage>
        <taxon>Bacteria</taxon>
        <taxon>Bacillati</taxon>
        <taxon>Actinomycetota</taxon>
        <taxon>Actinomycetes</taxon>
        <taxon>Geodermatophilales</taxon>
        <taxon>Antricoccaceae</taxon>
        <taxon>Antricoccus</taxon>
    </lineage>
</organism>